<dbReference type="PROSITE" id="PS51257">
    <property type="entry name" value="PROKAR_LIPOPROTEIN"/>
    <property type="match status" value="1"/>
</dbReference>
<evidence type="ECO:0000313" key="2">
    <source>
        <dbReference type="EMBL" id="MCG2616522.1"/>
    </source>
</evidence>
<name>A0ABS9KVZ0_9BACT</name>
<feature type="transmembrane region" description="Helical" evidence="1">
    <location>
        <begin position="106"/>
        <end position="126"/>
    </location>
</feature>
<accession>A0ABS9KVZ0</accession>
<dbReference type="EMBL" id="JAKLTR010000013">
    <property type="protein sequence ID" value="MCG2616522.1"/>
    <property type="molecule type" value="Genomic_DNA"/>
</dbReference>
<keyword evidence="1" id="KW-1133">Transmembrane helix</keyword>
<keyword evidence="1" id="KW-0472">Membrane</keyword>
<sequence>MIQRQQTLWLLLAVACSILGFLFPVYTGQKVEANAAPIYDELMAGSSFLLIVLTGISVLVGAIAIFMFKDRKTQVKLSGAGIAIAVILLILYFLETKKFESGRFALTSVYLLGLVIGYIMATRGILKDEKLVKSLNKLR</sequence>
<keyword evidence="1" id="KW-0812">Transmembrane</keyword>
<keyword evidence="3" id="KW-1185">Reference proteome</keyword>
<organism evidence="2 3">
    <name type="scientific">Terrimonas ginsenosidimutans</name>
    <dbReference type="NCBI Taxonomy" id="2908004"/>
    <lineage>
        <taxon>Bacteria</taxon>
        <taxon>Pseudomonadati</taxon>
        <taxon>Bacteroidota</taxon>
        <taxon>Chitinophagia</taxon>
        <taxon>Chitinophagales</taxon>
        <taxon>Chitinophagaceae</taxon>
        <taxon>Terrimonas</taxon>
    </lineage>
</organism>
<feature type="transmembrane region" description="Helical" evidence="1">
    <location>
        <begin position="7"/>
        <end position="27"/>
    </location>
</feature>
<feature type="transmembrane region" description="Helical" evidence="1">
    <location>
        <begin position="47"/>
        <end position="68"/>
    </location>
</feature>
<evidence type="ECO:0000313" key="3">
    <source>
        <dbReference type="Proteomes" id="UP001165367"/>
    </source>
</evidence>
<dbReference type="InterPro" id="IPR025635">
    <property type="entry name" value="DUF4293"/>
</dbReference>
<comment type="caution">
    <text evidence="2">The sequence shown here is derived from an EMBL/GenBank/DDBJ whole genome shotgun (WGS) entry which is preliminary data.</text>
</comment>
<feature type="transmembrane region" description="Helical" evidence="1">
    <location>
        <begin position="75"/>
        <end position="94"/>
    </location>
</feature>
<dbReference type="RefSeq" id="WP_237875058.1">
    <property type="nucleotide sequence ID" value="NZ_JAKLTR010000013.1"/>
</dbReference>
<protein>
    <submittedName>
        <fullName evidence="2">DUF4293 domain-containing protein</fullName>
    </submittedName>
</protein>
<dbReference type="Pfam" id="PF14126">
    <property type="entry name" value="DUF4293"/>
    <property type="match status" value="1"/>
</dbReference>
<reference evidence="2" key="1">
    <citation type="submission" date="2022-01" db="EMBL/GenBank/DDBJ databases">
        <authorList>
            <person name="Jo J.-H."/>
            <person name="Im W.-T."/>
        </authorList>
    </citation>
    <scope>NUCLEOTIDE SEQUENCE</scope>
    <source>
        <strain evidence="2">NA20</strain>
    </source>
</reference>
<dbReference type="Proteomes" id="UP001165367">
    <property type="component" value="Unassembled WGS sequence"/>
</dbReference>
<proteinExistence type="predicted"/>
<evidence type="ECO:0000256" key="1">
    <source>
        <dbReference type="SAM" id="Phobius"/>
    </source>
</evidence>
<gene>
    <name evidence="2" type="ORF">LZZ85_19635</name>
</gene>